<dbReference type="SUPFAM" id="SSF46689">
    <property type="entry name" value="Homeodomain-like"/>
    <property type="match status" value="2"/>
</dbReference>
<feature type="domain" description="HTH araC/xylS-type" evidence="4">
    <location>
        <begin position="171"/>
        <end position="268"/>
    </location>
</feature>
<dbReference type="EMBL" id="DXAV01000021">
    <property type="protein sequence ID" value="HIZ90955.1"/>
    <property type="molecule type" value="Genomic_DNA"/>
</dbReference>
<dbReference type="InterPro" id="IPR003313">
    <property type="entry name" value="AraC-bd"/>
</dbReference>
<evidence type="ECO:0000256" key="1">
    <source>
        <dbReference type="ARBA" id="ARBA00023015"/>
    </source>
</evidence>
<dbReference type="InterPro" id="IPR011051">
    <property type="entry name" value="RmlC_Cupin_sf"/>
</dbReference>
<keyword evidence="1" id="KW-0805">Transcription regulation</keyword>
<dbReference type="SUPFAM" id="SSF51182">
    <property type="entry name" value="RmlC-like cupins"/>
    <property type="match status" value="1"/>
</dbReference>
<dbReference type="InterPro" id="IPR018060">
    <property type="entry name" value="HTH_AraC"/>
</dbReference>
<keyword evidence="3" id="KW-0804">Transcription</keyword>
<dbReference type="GO" id="GO:0003700">
    <property type="term" value="F:DNA-binding transcription factor activity"/>
    <property type="evidence" value="ECO:0007669"/>
    <property type="project" value="InterPro"/>
</dbReference>
<reference evidence="5" key="1">
    <citation type="journal article" date="2021" name="PeerJ">
        <title>Extensive microbial diversity within the chicken gut microbiome revealed by metagenomics and culture.</title>
        <authorList>
            <person name="Gilroy R."/>
            <person name="Ravi A."/>
            <person name="Getino M."/>
            <person name="Pursley I."/>
            <person name="Horton D.L."/>
            <person name="Alikhan N.F."/>
            <person name="Baker D."/>
            <person name="Gharbi K."/>
            <person name="Hall N."/>
            <person name="Watson M."/>
            <person name="Adriaenssens E.M."/>
            <person name="Foster-Nyarko E."/>
            <person name="Jarju S."/>
            <person name="Secka A."/>
            <person name="Antonio M."/>
            <person name="Oren A."/>
            <person name="Chaudhuri R.R."/>
            <person name="La Ragione R."/>
            <person name="Hildebrand F."/>
            <person name="Pallen M.J."/>
        </authorList>
    </citation>
    <scope>NUCLEOTIDE SEQUENCE</scope>
    <source>
        <strain evidence="5">CHK118-2852</strain>
    </source>
</reference>
<comment type="caution">
    <text evidence="5">The sequence shown here is derived from an EMBL/GenBank/DDBJ whole genome shotgun (WGS) entry which is preliminary data.</text>
</comment>
<dbReference type="PANTHER" id="PTHR11019">
    <property type="entry name" value="HTH-TYPE TRANSCRIPTIONAL REGULATOR NIMR"/>
    <property type="match status" value="1"/>
</dbReference>
<dbReference type="InterPro" id="IPR009057">
    <property type="entry name" value="Homeodomain-like_sf"/>
</dbReference>
<dbReference type="Proteomes" id="UP000824108">
    <property type="component" value="Unassembled WGS sequence"/>
</dbReference>
<evidence type="ECO:0000256" key="2">
    <source>
        <dbReference type="ARBA" id="ARBA00023125"/>
    </source>
</evidence>
<dbReference type="GO" id="GO:0043565">
    <property type="term" value="F:sequence-specific DNA binding"/>
    <property type="evidence" value="ECO:0007669"/>
    <property type="project" value="InterPro"/>
</dbReference>
<protein>
    <submittedName>
        <fullName evidence="5">AraC family transcriptional regulator</fullName>
    </submittedName>
</protein>
<dbReference type="Pfam" id="PF02311">
    <property type="entry name" value="AraC_binding"/>
    <property type="match status" value="1"/>
</dbReference>
<dbReference type="Gene3D" id="1.10.10.60">
    <property type="entry name" value="Homeodomain-like"/>
    <property type="match status" value="1"/>
</dbReference>
<proteinExistence type="predicted"/>
<dbReference type="InterPro" id="IPR014710">
    <property type="entry name" value="RmlC-like_jellyroll"/>
</dbReference>
<evidence type="ECO:0000256" key="3">
    <source>
        <dbReference type="ARBA" id="ARBA00023163"/>
    </source>
</evidence>
<gene>
    <name evidence="5" type="ORF">H9807_02345</name>
</gene>
<keyword evidence="2" id="KW-0238">DNA-binding</keyword>
<dbReference type="PANTHER" id="PTHR11019:SF199">
    <property type="entry name" value="HTH-TYPE TRANSCRIPTIONAL REGULATOR NIMR"/>
    <property type="match status" value="1"/>
</dbReference>
<evidence type="ECO:0000259" key="4">
    <source>
        <dbReference type="PROSITE" id="PS01124"/>
    </source>
</evidence>
<organism evidence="5 6">
    <name type="scientific">Candidatus Bacteroides merdavium</name>
    <dbReference type="NCBI Taxonomy" id="2838472"/>
    <lineage>
        <taxon>Bacteria</taxon>
        <taxon>Pseudomonadati</taxon>
        <taxon>Bacteroidota</taxon>
        <taxon>Bacteroidia</taxon>
        <taxon>Bacteroidales</taxon>
        <taxon>Bacteroidaceae</taxon>
        <taxon>Bacteroides</taxon>
    </lineage>
</organism>
<sequence>MNQEQREYIYRLQAASPEEIFIKRTGWEDVNLSVHSHPMHQVVYTLSGTLHVQMRGTNYFVPEKHIAWIPKGEAHELCSKNRQVSLVIYYIDWSVADGWHTSYQDFSIYMTNPVIAENLKFIASTGDIISRKEKPELYDFALAFLRLLPSMSPVGEVLLKTRVIPDDMRLHPILDYMMAHLTDGLRIEQVALEFGFSVRNLSRLLHASGIRFSDYMNHQRIVRAIELYSDGGRTMQQVAYEVGFSTPNHFNRVFKQVTGMAPTLFFNSRK</sequence>
<dbReference type="Pfam" id="PF12833">
    <property type="entry name" value="HTH_18"/>
    <property type="match status" value="1"/>
</dbReference>
<name>A0A9D2GY98_9BACE</name>
<dbReference type="AlphaFoldDB" id="A0A9D2GY98"/>
<reference evidence="5" key="2">
    <citation type="submission" date="2021-04" db="EMBL/GenBank/DDBJ databases">
        <authorList>
            <person name="Gilroy R."/>
        </authorList>
    </citation>
    <scope>NUCLEOTIDE SEQUENCE</scope>
    <source>
        <strain evidence="5">CHK118-2852</strain>
    </source>
</reference>
<dbReference type="PROSITE" id="PS01124">
    <property type="entry name" value="HTH_ARAC_FAMILY_2"/>
    <property type="match status" value="1"/>
</dbReference>
<dbReference type="Gene3D" id="2.60.120.10">
    <property type="entry name" value="Jelly Rolls"/>
    <property type="match status" value="1"/>
</dbReference>
<accession>A0A9D2GY98</accession>
<evidence type="ECO:0000313" key="6">
    <source>
        <dbReference type="Proteomes" id="UP000824108"/>
    </source>
</evidence>
<dbReference type="SMART" id="SM00342">
    <property type="entry name" value="HTH_ARAC"/>
    <property type="match status" value="1"/>
</dbReference>
<evidence type="ECO:0000313" key="5">
    <source>
        <dbReference type="EMBL" id="HIZ90955.1"/>
    </source>
</evidence>